<gene>
    <name evidence="2" type="ORF">Fcan01_15661</name>
</gene>
<dbReference type="EMBL" id="LNIX01000010">
    <property type="protein sequence ID" value="OXA49590.1"/>
    <property type="molecule type" value="Genomic_DNA"/>
</dbReference>
<comment type="caution">
    <text evidence="2">The sequence shown here is derived from an EMBL/GenBank/DDBJ whole genome shotgun (WGS) entry which is preliminary data.</text>
</comment>
<evidence type="ECO:0000313" key="3">
    <source>
        <dbReference type="Proteomes" id="UP000198287"/>
    </source>
</evidence>
<feature type="transmembrane region" description="Helical" evidence="1">
    <location>
        <begin position="20"/>
        <end position="41"/>
    </location>
</feature>
<dbReference type="AlphaFoldDB" id="A0A226DX02"/>
<accession>A0A226DX02</accession>
<feature type="transmembrane region" description="Helical" evidence="1">
    <location>
        <begin position="91"/>
        <end position="113"/>
    </location>
</feature>
<sequence length="145" mass="16580">MTREALSWNPGIKVFENEMLYGIAFPMHTTTILFNAINALFNAEGWRLVIDEKDETRNVAQVKEAFILTVLLMVSSLLEESANIPKFLVKIRWVIGTWMSIIFTNCYLSLAIIRIISPPSVKMAETFENLLTPACIFDQCLSWFV</sequence>
<dbReference type="Proteomes" id="UP000198287">
    <property type="component" value="Unassembled WGS sequence"/>
</dbReference>
<keyword evidence="3" id="KW-1185">Reference proteome</keyword>
<reference evidence="2 3" key="1">
    <citation type="submission" date="2015-12" db="EMBL/GenBank/DDBJ databases">
        <title>The genome of Folsomia candida.</title>
        <authorList>
            <person name="Faddeeva A."/>
            <person name="Derks M.F."/>
            <person name="Anvar Y."/>
            <person name="Smit S."/>
            <person name="Van Straalen N."/>
            <person name="Roelofs D."/>
        </authorList>
    </citation>
    <scope>NUCLEOTIDE SEQUENCE [LARGE SCALE GENOMIC DNA]</scope>
    <source>
        <strain evidence="2 3">VU population</strain>
        <tissue evidence="2">Whole body</tissue>
    </source>
</reference>
<organism evidence="2 3">
    <name type="scientific">Folsomia candida</name>
    <name type="common">Springtail</name>
    <dbReference type="NCBI Taxonomy" id="158441"/>
    <lineage>
        <taxon>Eukaryota</taxon>
        <taxon>Metazoa</taxon>
        <taxon>Ecdysozoa</taxon>
        <taxon>Arthropoda</taxon>
        <taxon>Hexapoda</taxon>
        <taxon>Collembola</taxon>
        <taxon>Entomobryomorpha</taxon>
        <taxon>Isotomoidea</taxon>
        <taxon>Isotomidae</taxon>
        <taxon>Proisotominae</taxon>
        <taxon>Folsomia</taxon>
    </lineage>
</organism>
<protein>
    <submittedName>
        <fullName evidence="2">Uncharacterized protein</fullName>
    </submittedName>
</protein>
<evidence type="ECO:0000256" key="1">
    <source>
        <dbReference type="SAM" id="Phobius"/>
    </source>
</evidence>
<keyword evidence="1" id="KW-0472">Membrane</keyword>
<name>A0A226DX02_FOLCA</name>
<proteinExistence type="predicted"/>
<evidence type="ECO:0000313" key="2">
    <source>
        <dbReference type="EMBL" id="OXA49590.1"/>
    </source>
</evidence>
<keyword evidence="1" id="KW-1133">Transmembrane helix</keyword>
<keyword evidence="1" id="KW-0812">Transmembrane</keyword>